<evidence type="ECO:0000256" key="4">
    <source>
        <dbReference type="ARBA" id="ARBA00006206"/>
    </source>
</evidence>
<accession>A0ABR9XD89</accession>
<dbReference type="Gene3D" id="2.70.98.10">
    <property type="match status" value="1"/>
</dbReference>
<gene>
    <name evidence="12" type="ORF">IRJ18_02450</name>
</gene>
<evidence type="ECO:0000256" key="5">
    <source>
        <dbReference type="ARBA" id="ARBA00011245"/>
    </source>
</evidence>
<comment type="catalytic activity">
    <reaction evidence="1 11">
        <text>alpha-D-glucose = beta-D-glucose</text>
        <dbReference type="Rhea" id="RHEA:10264"/>
        <dbReference type="ChEBI" id="CHEBI:15903"/>
        <dbReference type="ChEBI" id="CHEBI:17925"/>
        <dbReference type="EC" id="5.1.3.3"/>
    </reaction>
</comment>
<evidence type="ECO:0000256" key="1">
    <source>
        <dbReference type="ARBA" id="ARBA00001614"/>
    </source>
</evidence>
<dbReference type="EC" id="5.1.3.3" evidence="6 11"/>
<dbReference type="InterPro" id="IPR014718">
    <property type="entry name" value="GH-type_carb-bd"/>
</dbReference>
<dbReference type="Proteomes" id="UP000632774">
    <property type="component" value="Unassembled WGS sequence"/>
</dbReference>
<dbReference type="InterPro" id="IPR011013">
    <property type="entry name" value="Gal_mutarotase_sf_dom"/>
</dbReference>
<evidence type="ECO:0000256" key="11">
    <source>
        <dbReference type="PIRNR" id="PIRNR005096"/>
    </source>
</evidence>
<dbReference type="PIRSF" id="PIRSF005096">
    <property type="entry name" value="GALM"/>
    <property type="match status" value="1"/>
</dbReference>
<organism evidence="12 13">
    <name type="scientific">Mucilaginibacter boryungensis</name>
    <dbReference type="NCBI Taxonomy" id="768480"/>
    <lineage>
        <taxon>Bacteria</taxon>
        <taxon>Pseudomonadati</taxon>
        <taxon>Bacteroidota</taxon>
        <taxon>Sphingobacteriia</taxon>
        <taxon>Sphingobacteriales</taxon>
        <taxon>Sphingobacteriaceae</taxon>
        <taxon>Mucilaginibacter</taxon>
    </lineage>
</organism>
<sequence>MPAKFITLKNKHLQVTITNYGARLVGLLTLGKDGTLVDVVAGFKTVDEYEQATSPYYGATIGRFANRIAKGRFSLNGISYMLPVNNGPNCLHGGGGIHAKVWDILDVQDQSITMQLYSPNGEDGFPGNVYITVTYMLADNAVVINYEATTDKDTIINLTNHAYFNLNGEGDGDILGHTLQINADSYTPVTQNLIPTGELGTVAHSPFDFRTAKPIGKDIGADHEQLIVARGYDHNYVLNRVEGQKLTFAAKAIGDKTGIAMAVDTTEPGMQFYTGNFMDGTNTFKGGSKDDFRSTFCLETQHFPDSPNQPAFPSTLLSAGQVFRSSSVYRFGVVE</sequence>
<reference evidence="12 13" key="1">
    <citation type="submission" date="2020-10" db="EMBL/GenBank/DDBJ databases">
        <title>Mucilaginibacter mali sp. nov., isolated from rhizosphere soil of apple orchard.</title>
        <authorList>
            <person name="Lee J.-S."/>
            <person name="Kim H.S."/>
            <person name="Kim J.-S."/>
        </authorList>
    </citation>
    <scope>NUCLEOTIDE SEQUENCE [LARGE SCALE GENOMIC DNA]</scope>
    <source>
        <strain evidence="12 13">KCTC 23157</strain>
    </source>
</reference>
<evidence type="ECO:0000313" key="13">
    <source>
        <dbReference type="Proteomes" id="UP000632774"/>
    </source>
</evidence>
<dbReference type="NCBIfam" id="NF008277">
    <property type="entry name" value="PRK11055.1"/>
    <property type="match status" value="1"/>
</dbReference>
<keyword evidence="9 11" id="KW-0413">Isomerase</keyword>
<dbReference type="InterPro" id="IPR018052">
    <property type="entry name" value="Ald1_epimerase_CS"/>
</dbReference>
<comment type="cofactor">
    <cofactor evidence="2">
        <name>Ca(2+)</name>
        <dbReference type="ChEBI" id="CHEBI:29108"/>
    </cofactor>
</comment>
<keyword evidence="8" id="KW-0106">Calcium</keyword>
<dbReference type="PANTHER" id="PTHR10091:SF0">
    <property type="entry name" value="GALACTOSE MUTAROTASE"/>
    <property type="match status" value="1"/>
</dbReference>
<evidence type="ECO:0000256" key="6">
    <source>
        <dbReference type="ARBA" id="ARBA00013185"/>
    </source>
</evidence>
<evidence type="ECO:0000256" key="10">
    <source>
        <dbReference type="ARBA" id="ARBA00023277"/>
    </source>
</evidence>
<dbReference type="InterPro" id="IPR015443">
    <property type="entry name" value="Aldose_1-epimerase"/>
</dbReference>
<comment type="caution">
    <text evidence="12">The sequence shown here is derived from an EMBL/GenBank/DDBJ whole genome shotgun (WGS) entry which is preliminary data.</text>
</comment>
<comment type="pathway">
    <text evidence="3 11">Carbohydrate metabolism; hexose metabolism.</text>
</comment>
<dbReference type="PROSITE" id="PS00545">
    <property type="entry name" value="ALDOSE_1_EPIMERASE"/>
    <property type="match status" value="1"/>
</dbReference>
<evidence type="ECO:0000256" key="2">
    <source>
        <dbReference type="ARBA" id="ARBA00001913"/>
    </source>
</evidence>
<dbReference type="Pfam" id="PF01263">
    <property type="entry name" value="Aldose_epim"/>
    <property type="match status" value="1"/>
</dbReference>
<evidence type="ECO:0000256" key="3">
    <source>
        <dbReference type="ARBA" id="ARBA00005028"/>
    </source>
</evidence>
<dbReference type="CDD" id="cd09019">
    <property type="entry name" value="galactose_mutarotase_like"/>
    <property type="match status" value="1"/>
</dbReference>
<keyword evidence="10 11" id="KW-0119">Carbohydrate metabolism</keyword>
<evidence type="ECO:0000256" key="8">
    <source>
        <dbReference type="ARBA" id="ARBA00022837"/>
    </source>
</evidence>
<dbReference type="SUPFAM" id="SSF74650">
    <property type="entry name" value="Galactose mutarotase-like"/>
    <property type="match status" value="1"/>
</dbReference>
<comment type="similarity">
    <text evidence="4 11">Belongs to the aldose epimerase family.</text>
</comment>
<protein>
    <recommendedName>
        <fullName evidence="7 11">Aldose 1-epimerase</fullName>
        <ecNumber evidence="6 11">5.1.3.3</ecNumber>
    </recommendedName>
</protein>
<dbReference type="InterPro" id="IPR047215">
    <property type="entry name" value="Galactose_mutarotase-like"/>
</dbReference>
<comment type="subunit">
    <text evidence="5">Monomer.</text>
</comment>
<evidence type="ECO:0000256" key="9">
    <source>
        <dbReference type="ARBA" id="ARBA00023235"/>
    </source>
</evidence>
<evidence type="ECO:0000313" key="12">
    <source>
        <dbReference type="EMBL" id="MBE9665206.1"/>
    </source>
</evidence>
<evidence type="ECO:0000256" key="7">
    <source>
        <dbReference type="ARBA" id="ARBA00014165"/>
    </source>
</evidence>
<dbReference type="PANTHER" id="PTHR10091">
    <property type="entry name" value="ALDOSE-1-EPIMERASE"/>
    <property type="match status" value="1"/>
</dbReference>
<dbReference type="EMBL" id="JADFFM010000001">
    <property type="protein sequence ID" value="MBE9665206.1"/>
    <property type="molecule type" value="Genomic_DNA"/>
</dbReference>
<proteinExistence type="inferred from homology"/>
<keyword evidence="13" id="KW-1185">Reference proteome</keyword>
<dbReference type="InterPro" id="IPR008183">
    <property type="entry name" value="Aldose_1/G6P_1-epimerase"/>
</dbReference>
<dbReference type="RefSeq" id="WP_194104612.1">
    <property type="nucleotide sequence ID" value="NZ_JADFFM010000001.1"/>
</dbReference>
<name>A0ABR9XD89_9SPHI</name>